<dbReference type="Pfam" id="PF00271">
    <property type="entry name" value="Helicase_C"/>
    <property type="match status" value="1"/>
</dbReference>
<evidence type="ECO:0000256" key="4">
    <source>
        <dbReference type="ARBA" id="ARBA00023125"/>
    </source>
</evidence>
<keyword evidence="10" id="KW-0378">Hydrolase</keyword>
<comment type="catalytic activity">
    <reaction evidence="6">
        <text>Couples ATP hydrolysis with the unwinding of duplex DNA by translocating in the 3'-5' direction.</text>
        <dbReference type="EC" id="5.6.2.4"/>
    </reaction>
</comment>
<dbReference type="PANTHER" id="PTHR13710">
    <property type="entry name" value="DNA HELICASE RECQ FAMILY MEMBER"/>
    <property type="match status" value="1"/>
</dbReference>
<dbReference type="GO" id="GO:0009378">
    <property type="term" value="F:four-way junction helicase activity"/>
    <property type="evidence" value="ECO:0007669"/>
    <property type="project" value="TreeGrafter"/>
</dbReference>
<dbReference type="Pfam" id="PF00270">
    <property type="entry name" value="DEAD"/>
    <property type="match status" value="1"/>
</dbReference>
<sequence>MNLNELINDRQEKFFVLVGFTSDELTNTPNKLLNLSIIDGMNEYIYDPSKKPSPELFGEFFSTNSKSWITYEEFFILKGFIETAISKDDIVFVYNNKYLGLYPFNYSFEGIDEFYEKLFSSNSFDTKTSDIEETVTELYTNIKKINDNYYVAINQQLFENYNVIDLYTSKRDLELLKEISHDDYDYSFDANKDPEAIVNLVNYLQATDNKVIVLTLPSEVKNHFSLLANIYNSHKFIYYQPHVKQRIVARENQYLEILNKYWGYNSFRELDIYEDIHTRKLTKISQAQIIDEIVEQMKIANNKETPKDIFITSSTGAGKSIMFQLPSLYINNNKTTNKKLTIVISPLIGLMNDQVENLNKMNVKNAKTINSGISPTEKANIAQDIKEGKIDILYVSIETLINKGDIQTLIGEREIGLFVVDEAHTVTTWGRTFRVDYWFMGSYINKLRKNYNFPVVTFTATAIVGGPEDMYTEIKRSLNLVSPIRYIGSIKKENVFLNINTIDDQTKKKYGNDAKQIKDKLLISRIEKNIKNKKKTLIYFPTVVSINQFKNTLEAYNPKAYENVAIYHGQLSSEDKNINFRNFKSGEQPIILATKAFGMGIDIPDIEEVYHYAISGNVLDYIQEIGRVARKKERGMARLDYIPNKDFNDFKRLRALSSIKKGQLLSVMDKIKSIYKESGNKRYLTINVESFNYIFNNDFEDTDDIENKVKLALLTIENDFKQKMNYPPFVTRPGSLNSKDYLLATEANKNYFETSKYSRYFRFVEEIKNSHYKYIFIFDTEKYWQDHYQTISFPQFKFKVGQASDEIKYDPVLNKLNFSLSYIVNFTGFSNEEELQTNLNNIIRKVEDALREFASKQCYFTERDLSQKLMNVQLSNKRESYRLSSLIINTLIQINSLLGLRDIEVATNETYKISNNYEDLLSKLKETFSNLINKTGKCVEGNIVRYYIFKNSNKEKIDHINILLGFAEGFGLIDFEMKGGATPSVGIRMNAISQLDKALSNPGKYRNTLLENQYKSFIRNIEMFKYLFTLPSVGENPSEKITNYTKQFWSTIEDYFFGIIPSKVEKEVIQKLYNR</sequence>
<keyword evidence="5" id="KW-0413">Isomerase</keyword>
<accession>A0A2K4FAT2</accession>
<dbReference type="AlphaFoldDB" id="A0A2K4FAT2"/>
<evidence type="ECO:0000256" key="6">
    <source>
        <dbReference type="ARBA" id="ARBA00034617"/>
    </source>
</evidence>
<evidence type="ECO:0000313" key="10">
    <source>
        <dbReference type="EMBL" id="POA08386.1"/>
    </source>
</evidence>
<dbReference type="GO" id="GO:0005737">
    <property type="term" value="C:cytoplasm"/>
    <property type="evidence" value="ECO:0007669"/>
    <property type="project" value="TreeGrafter"/>
</dbReference>
<evidence type="ECO:0000259" key="9">
    <source>
        <dbReference type="PROSITE" id="PS51194"/>
    </source>
</evidence>
<dbReference type="GO" id="GO:0006310">
    <property type="term" value="P:DNA recombination"/>
    <property type="evidence" value="ECO:0007669"/>
    <property type="project" value="TreeGrafter"/>
</dbReference>
<evidence type="ECO:0000256" key="7">
    <source>
        <dbReference type="ARBA" id="ARBA00034808"/>
    </source>
</evidence>
<comment type="similarity">
    <text evidence="1">Belongs to the helicase family. RecQ subfamily.</text>
</comment>
<dbReference type="InterPro" id="IPR011545">
    <property type="entry name" value="DEAD/DEAH_box_helicase_dom"/>
</dbReference>
<dbReference type="Proteomes" id="UP000242712">
    <property type="component" value="Unassembled WGS sequence"/>
</dbReference>
<feature type="domain" description="Helicase ATP-binding" evidence="8">
    <location>
        <begin position="300"/>
        <end position="480"/>
    </location>
</feature>
<dbReference type="EMBL" id="PPPX01000016">
    <property type="protein sequence ID" value="POA08386.1"/>
    <property type="molecule type" value="Genomic_DNA"/>
</dbReference>
<dbReference type="GO" id="GO:0043138">
    <property type="term" value="F:3'-5' DNA helicase activity"/>
    <property type="evidence" value="ECO:0007669"/>
    <property type="project" value="UniProtKB-EC"/>
</dbReference>
<dbReference type="EC" id="5.6.2.4" evidence="7"/>
<dbReference type="GeneID" id="98298655"/>
<dbReference type="PROSITE" id="PS51194">
    <property type="entry name" value="HELICASE_CTER"/>
    <property type="match status" value="1"/>
</dbReference>
<comment type="caution">
    <text evidence="10">The sequence shown here is derived from an EMBL/GenBank/DDBJ whole genome shotgun (WGS) entry which is preliminary data.</text>
</comment>
<keyword evidence="11" id="KW-1185">Reference proteome</keyword>
<dbReference type="OrthoDB" id="9763310at2"/>
<keyword evidence="3" id="KW-0067">ATP-binding</keyword>
<dbReference type="SUPFAM" id="SSF52540">
    <property type="entry name" value="P-loop containing nucleoside triphosphate hydrolases"/>
    <property type="match status" value="1"/>
</dbReference>
<name>A0A2K4FAT2_9STAP</name>
<dbReference type="RefSeq" id="WP_103372172.1">
    <property type="nucleotide sequence ID" value="NZ_CBCRVO010000002.1"/>
</dbReference>
<dbReference type="GO" id="GO:0005694">
    <property type="term" value="C:chromosome"/>
    <property type="evidence" value="ECO:0007669"/>
    <property type="project" value="TreeGrafter"/>
</dbReference>
<organism evidence="10 11">
    <name type="scientific">Staphylococcus argensis</name>
    <dbReference type="NCBI Taxonomy" id="1607738"/>
    <lineage>
        <taxon>Bacteria</taxon>
        <taxon>Bacillati</taxon>
        <taxon>Bacillota</taxon>
        <taxon>Bacilli</taxon>
        <taxon>Bacillales</taxon>
        <taxon>Staphylococcaceae</taxon>
        <taxon>Staphylococcus</taxon>
    </lineage>
</organism>
<evidence type="ECO:0000256" key="5">
    <source>
        <dbReference type="ARBA" id="ARBA00023235"/>
    </source>
</evidence>
<dbReference type="InterPro" id="IPR027417">
    <property type="entry name" value="P-loop_NTPase"/>
</dbReference>
<dbReference type="PANTHER" id="PTHR13710:SF105">
    <property type="entry name" value="ATP-DEPENDENT DNA HELICASE Q1"/>
    <property type="match status" value="1"/>
</dbReference>
<dbReference type="InterPro" id="IPR001650">
    <property type="entry name" value="Helicase_C-like"/>
</dbReference>
<dbReference type="PROSITE" id="PS51192">
    <property type="entry name" value="HELICASE_ATP_BIND_1"/>
    <property type="match status" value="1"/>
</dbReference>
<dbReference type="GO" id="GO:0005524">
    <property type="term" value="F:ATP binding"/>
    <property type="evidence" value="ECO:0007669"/>
    <property type="project" value="UniProtKB-KW"/>
</dbReference>
<keyword evidence="10" id="KW-0347">Helicase</keyword>
<dbReference type="InterPro" id="IPR014001">
    <property type="entry name" value="Helicase_ATP-bd"/>
</dbReference>
<dbReference type="GO" id="GO:0003677">
    <property type="term" value="F:DNA binding"/>
    <property type="evidence" value="ECO:0007669"/>
    <property type="project" value="UniProtKB-KW"/>
</dbReference>
<dbReference type="CDD" id="cd17920">
    <property type="entry name" value="DEXHc_RecQ"/>
    <property type="match status" value="1"/>
</dbReference>
<evidence type="ECO:0000256" key="3">
    <source>
        <dbReference type="ARBA" id="ARBA00022840"/>
    </source>
</evidence>
<gene>
    <name evidence="10" type="ORF">CD039_09890</name>
</gene>
<keyword evidence="2" id="KW-0547">Nucleotide-binding</keyword>
<evidence type="ECO:0000313" key="11">
    <source>
        <dbReference type="Proteomes" id="UP000242712"/>
    </source>
</evidence>
<dbReference type="SMART" id="SM00487">
    <property type="entry name" value="DEXDc"/>
    <property type="match status" value="1"/>
</dbReference>
<feature type="domain" description="Helicase C-terminal" evidence="9">
    <location>
        <begin position="525"/>
        <end position="675"/>
    </location>
</feature>
<dbReference type="Gene3D" id="3.40.50.300">
    <property type="entry name" value="P-loop containing nucleotide triphosphate hydrolases"/>
    <property type="match status" value="2"/>
</dbReference>
<keyword evidence="4" id="KW-0238">DNA-binding</keyword>
<proteinExistence type="inferred from homology"/>
<evidence type="ECO:0000256" key="1">
    <source>
        <dbReference type="ARBA" id="ARBA00005446"/>
    </source>
</evidence>
<dbReference type="SMART" id="SM00490">
    <property type="entry name" value="HELICc"/>
    <property type="match status" value="1"/>
</dbReference>
<evidence type="ECO:0000256" key="2">
    <source>
        <dbReference type="ARBA" id="ARBA00022741"/>
    </source>
</evidence>
<evidence type="ECO:0000259" key="8">
    <source>
        <dbReference type="PROSITE" id="PS51192"/>
    </source>
</evidence>
<protein>
    <recommendedName>
        <fullName evidence="7">DNA 3'-5' helicase</fullName>
        <ecNumber evidence="7">5.6.2.4</ecNumber>
    </recommendedName>
</protein>
<reference evidence="10 11" key="1">
    <citation type="submission" date="2017-08" db="EMBL/GenBank/DDBJ databases">
        <title>Draft genome sequences of 64 type strains of genus Staph aureus.</title>
        <authorList>
            <person name="Cole K."/>
            <person name="Golubchik T."/>
            <person name="Russell J."/>
            <person name="Foster D."/>
            <person name="Llewelyn M."/>
            <person name="Wilson D."/>
            <person name="Crook D."/>
            <person name="Paul J."/>
        </authorList>
    </citation>
    <scope>NUCLEOTIDE SEQUENCE [LARGE SCALE GENOMIC DNA]</scope>
    <source>
        <strain evidence="10 11">DSM 29875</strain>
    </source>
</reference>
<dbReference type="GO" id="GO:0006281">
    <property type="term" value="P:DNA repair"/>
    <property type="evidence" value="ECO:0007669"/>
    <property type="project" value="TreeGrafter"/>
</dbReference>